<keyword evidence="3 4" id="KW-0418">Kinase</keyword>
<dbReference type="InterPro" id="IPR036129">
    <property type="entry name" value="Glycerate_kinase_sf"/>
</dbReference>
<dbReference type="Pfam" id="PF02595">
    <property type="entry name" value="Gly_kinase"/>
    <property type="match status" value="1"/>
</dbReference>
<keyword evidence="6" id="KW-1185">Reference proteome</keyword>
<dbReference type="Gene3D" id="3.90.1510.10">
    <property type="entry name" value="Glycerate kinase, domain 2"/>
    <property type="match status" value="1"/>
</dbReference>
<evidence type="ECO:0000313" key="6">
    <source>
        <dbReference type="Proteomes" id="UP001596163"/>
    </source>
</evidence>
<dbReference type="Proteomes" id="UP001596163">
    <property type="component" value="Unassembled WGS sequence"/>
</dbReference>
<dbReference type="InterPro" id="IPR018193">
    <property type="entry name" value="Glyc_kinase_flavodox-like_fold"/>
</dbReference>
<sequence length="374" mass="41234">MKFLVSPNAFKGTLTASEASILIEKSIREILPDSGIELLPIADGGDGTCELLIDHLGLEKVNVWSLNAVGQPIQGHFGWDEISKVSYLDVSTFSGLGILQDFQKEPRTASTFGTGLAIQQALLLGAEEIVLGLGGSATIDFGTGILRALGFHFLDQKGRELHMFSTDLIPKTKFIQLPINKPKVKFTCLCDVKNTFFGERGAVRVFGPQKGLDKDELLDFESQHRRLVDLLIKKTGKAWEDRSGFGAAGGIALGLDFFFETKLAYGANYFFEKVKLKEKIESADWIITGEGRYDDQSSEGKACYELLQMAKYKGKKIALISSGSEAENAGFDLVLKLPDLDFSDLLLKKKASENLQRLINSSLKEGLFNDYTRR</sequence>
<evidence type="ECO:0000313" key="5">
    <source>
        <dbReference type="EMBL" id="MFC5190975.1"/>
    </source>
</evidence>
<proteinExistence type="inferred from homology"/>
<gene>
    <name evidence="5" type="ORF">ACFPIK_04300</name>
</gene>
<comment type="similarity">
    <text evidence="1 4">Belongs to the glycerate kinase type-1 family.</text>
</comment>
<dbReference type="PANTHER" id="PTHR21599">
    <property type="entry name" value="GLYCERATE KINASE"/>
    <property type="match status" value="1"/>
</dbReference>
<protein>
    <submittedName>
        <fullName evidence="5">Glycerate kinase</fullName>
    </submittedName>
</protein>
<dbReference type="InterPro" id="IPR018197">
    <property type="entry name" value="Glycerate_kinase_RE-like"/>
</dbReference>
<evidence type="ECO:0000256" key="1">
    <source>
        <dbReference type="ARBA" id="ARBA00006284"/>
    </source>
</evidence>
<dbReference type="PIRSF" id="PIRSF006078">
    <property type="entry name" value="GlxK"/>
    <property type="match status" value="1"/>
</dbReference>
<dbReference type="SUPFAM" id="SSF110738">
    <property type="entry name" value="Glycerate kinase I"/>
    <property type="match status" value="1"/>
</dbReference>
<evidence type="ECO:0000256" key="3">
    <source>
        <dbReference type="ARBA" id="ARBA00022777"/>
    </source>
</evidence>
<accession>A0ABW0BVB5</accession>
<comment type="caution">
    <text evidence="5">The sequence shown here is derived from an EMBL/GenBank/DDBJ whole genome shotgun (WGS) entry which is preliminary data.</text>
</comment>
<dbReference type="GO" id="GO:0016301">
    <property type="term" value="F:kinase activity"/>
    <property type="evidence" value="ECO:0007669"/>
    <property type="project" value="UniProtKB-KW"/>
</dbReference>
<dbReference type="NCBIfam" id="TIGR00045">
    <property type="entry name" value="glycerate kinase"/>
    <property type="match status" value="1"/>
</dbReference>
<organism evidence="5 6">
    <name type="scientific">Algoriphagus aquatilis</name>
    <dbReference type="NCBI Taxonomy" id="490186"/>
    <lineage>
        <taxon>Bacteria</taxon>
        <taxon>Pseudomonadati</taxon>
        <taxon>Bacteroidota</taxon>
        <taxon>Cytophagia</taxon>
        <taxon>Cytophagales</taxon>
        <taxon>Cyclobacteriaceae</taxon>
        <taxon>Algoriphagus</taxon>
    </lineage>
</organism>
<evidence type="ECO:0000256" key="4">
    <source>
        <dbReference type="PIRNR" id="PIRNR006078"/>
    </source>
</evidence>
<dbReference type="RefSeq" id="WP_377912572.1">
    <property type="nucleotide sequence ID" value="NZ_JBHSKS010000002.1"/>
</dbReference>
<dbReference type="Gene3D" id="3.40.50.10350">
    <property type="entry name" value="Glycerate kinase, domain 1"/>
    <property type="match status" value="1"/>
</dbReference>
<keyword evidence="2 4" id="KW-0808">Transferase</keyword>
<reference evidence="6" key="1">
    <citation type="journal article" date="2019" name="Int. J. Syst. Evol. Microbiol.">
        <title>The Global Catalogue of Microorganisms (GCM) 10K type strain sequencing project: providing services to taxonomists for standard genome sequencing and annotation.</title>
        <authorList>
            <consortium name="The Broad Institute Genomics Platform"/>
            <consortium name="The Broad Institute Genome Sequencing Center for Infectious Disease"/>
            <person name="Wu L."/>
            <person name="Ma J."/>
        </authorList>
    </citation>
    <scope>NUCLEOTIDE SEQUENCE [LARGE SCALE GENOMIC DNA]</scope>
    <source>
        <strain evidence="6">CGMCC 1.7030</strain>
    </source>
</reference>
<dbReference type="InterPro" id="IPR004381">
    <property type="entry name" value="Glycerate_kinase"/>
</dbReference>
<name>A0ABW0BVB5_9BACT</name>
<dbReference type="EMBL" id="JBHSKS010000002">
    <property type="protein sequence ID" value="MFC5190975.1"/>
    <property type="molecule type" value="Genomic_DNA"/>
</dbReference>
<evidence type="ECO:0000256" key="2">
    <source>
        <dbReference type="ARBA" id="ARBA00022679"/>
    </source>
</evidence>
<dbReference type="PANTHER" id="PTHR21599:SF0">
    <property type="entry name" value="GLYCERATE KINASE"/>
    <property type="match status" value="1"/>
</dbReference>